<dbReference type="RefSeq" id="WP_338167990.1">
    <property type="nucleotide sequence ID" value="NZ_BTRJ01000034.1"/>
</dbReference>
<proteinExistence type="predicted"/>
<dbReference type="EMBL" id="BTRJ01000034">
    <property type="protein sequence ID" value="GMR28806.1"/>
    <property type="molecule type" value="Genomic_DNA"/>
</dbReference>
<reference evidence="2" key="1">
    <citation type="submission" date="2023-07" db="EMBL/GenBank/DDBJ databases">
        <title>Genome sequence of Stenotrophomonas sp. Alg010 isolated from Sargassum waste.</title>
        <authorList>
            <person name="Mohapatra"/>
            <person name="B.R."/>
        </authorList>
    </citation>
    <scope>NUCLEOTIDE SEQUENCE [LARGE SCALE GENOMIC DNA]</scope>
    <source>
        <strain evidence="2">Alg010</strain>
    </source>
</reference>
<evidence type="ECO:0000313" key="2">
    <source>
        <dbReference type="Proteomes" id="UP001306668"/>
    </source>
</evidence>
<organism evidence="1 2">
    <name type="scientific">Stenotrophomonas sepilia</name>
    <dbReference type="NCBI Taxonomy" id="2860290"/>
    <lineage>
        <taxon>Bacteria</taxon>
        <taxon>Pseudomonadati</taxon>
        <taxon>Pseudomonadota</taxon>
        <taxon>Gammaproteobacteria</taxon>
        <taxon>Lysobacterales</taxon>
        <taxon>Lysobacteraceae</taxon>
        <taxon>Stenotrophomonas</taxon>
        <taxon>Stenotrophomonas maltophilia group</taxon>
    </lineage>
</organism>
<keyword evidence="2" id="KW-1185">Reference proteome</keyword>
<accession>A0ABQ6QF37</accession>
<comment type="caution">
    <text evidence="1">The sequence shown here is derived from an EMBL/GenBank/DDBJ whole genome shotgun (WGS) entry which is preliminary data.</text>
</comment>
<gene>
    <name evidence="1" type="ORF">STENOSP10_30270</name>
</gene>
<evidence type="ECO:0000313" key="1">
    <source>
        <dbReference type="EMBL" id="GMR28806.1"/>
    </source>
</evidence>
<name>A0ABQ6QF37_9GAMM</name>
<dbReference type="Proteomes" id="UP001306668">
    <property type="component" value="Unassembled WGS sequence"/>
</dbReference>
<sequence>MSAPPSAYATWQAVKDRYDQVAAGGEVGVMARLLSYEDMPGHIASHELNFAGGNVWGLSFFDVRDDNPDDPAGFTMLAIFGEELAVLEYRAAYFTVSDHRDEDAECDCGVMLCADPAEMNEMDAFGLFYQLGQPPLRDIPFDYIPW</sequence>
<protein>
    <submittedName>
        <fullName evidence="1">Uncharacterized protein</fullName>
    </submittedName>
</protein>